<sequence length="302" mass="34125">MSMKRDKMVLASQSPRFNQAMTLREEIMGRKLFKGGSAGPSNLKSNAKMQHFQNLSLWACTEVALPPLNALFGRHFATCQEAAGMPRDPSLFQCERCESILQPGYNCTVRVEKPRGKMRRKRKIPNVPTKNNVIYTCHFCSHRNQMRGTPRGHVEELIASKQKPDPESKSMSSIPSDNLPKISKTTNISRKTVETVSSKDGDFLISKNSAVHQDCVNVIHDENSPQHRGKTLLLEGKKKKRRRSEAKNLQKTEDKTTLLDAGSSGSSRKNKKSWSSLREIAEKNEKEKREFIANLKVPFFLG</sequence>
<dbReference type="PANTHER" id="PTHR36072:SF2">
    <property type="entry name" value="OS01G0531000 PROTEIN"/>
    <property type="match status" value="1"/>
</dbReference>
<keyword evidence="3" id="KW-1185">Reference proteome</keyword>
<gene>
    <name evidence="2" type="ORF">Syun_013721</name>
</gene>
<protein>
    <submittedName>
        <fullName evidence="2">Uncharacterized protein</fullName>
    </submittedName>
</protein>
<dbReference type="Pfam" id="PF04032">
    <property type="entry name" value="Rpr2"/>
    <property type="match status" value="1"/>
</dbReference>
<reference evidence="2 3" key="1">
    <citation type="submission" date="2024-01" db="EMBL/GenBank/DDBJ databases">
        <title>Genome assemblies of Stephania.</title>
        <authorList>
            <person name="Yang L."/>
        </authorList>
    </citation>
    <scope>NUCLEOTIDE SEQUENCE [LARGE SCALE GENOMIC DNA]</scope>
    <source>
        <strain evidence="2">YNDBR</strain>
        <tissue evidence="2">Leaf</tissue>
    </source>
</reference>
<dbReference type="GO" id="GO:0006396">
    <property type="term" value="P:RNA processing"/>
    <property type="evidence" value="ECO:0007669"/>
    <property type="project" value="InterPro"/>
</dbReference>
<feature type="region of interest" description="Disordered" evidence="1">
    <location>
        <begin position="220"/>
        <end position="276"/>
    </location>
</feature>
<dbReference type="PANTHER" id="PTHR36072">
    <property type="entry name" value="OS01G0541600 PROTEIN"/>
    <property type="match status" value="1"/>
</dbReference>
<feature type="region of interest" description="Disordered" evidence="1">
    <location>
        <begin position="160"/>
        <end position="186"/>
    </location>
</feature>
<dbReference type="Proteomes" id="UP001420932">
    <property type="component" value="Unassembled WGS sequence"/>
</dbReference>
<name>A0AAP0JHY9_9MAGN</name>
<dbReference type="AlphaFoldDB" id="A0AAP0JHY9"/>
<organism evidence="2 3">
    <name type="scientific">Stephania yunnanensis</name>
    <dbReference type="NCBI Taxonomy" id="152371"/>
    <lineage>
        <taxon>Eukaryota</taxon>
        <taxon>Viridiplantae</taxon>
        <taxon>Streptophyta</taxon>
        <taxon>Embryophyta</taxon>
        <taxon>Tracheophyta</taxon>
        <taxon>Spermatophyta</taxon>
        <taxon>Magnoliopsida</taxon>
        <taxon>Ranunculales</taxon>
        <taxon>Menispermaceae</taxon>
        <taxon>Menispermoideae</taxon>
        <taxon>Cissampelideae</taxon>
        <taxon>Stephania</taxon>
    </lineage>
</organism>
<evidence type="ECO:0000256" key="1">
    <source>
        <dbReference type="SAM" id="MobiDB-lite"/>
    </source>
</evidence>
<dbReference type="InterPro" id="IPR007175">
    <property type="entry name" value="Rpr2/Snm1/Rpp21"/>
</dbReference>
<dbReference type="Gene3D" id="6.20.50.20">
    <property type="match status" value="1"/>
</dbReference>
<feature type="compositionally biased region" description="Basic and acidic residues" evidence="1">
    <location>
        <begin position="245"/>
        <end position="257"/>
    </location>
</feature>
<accession>A0AAP0JHY9</accession>
<evidence type="ECO:0000313" key="3">
    <source>
        <dbReference type="Proteomes" id="UP001420932"/>
    </source>
</evidence>
<dbReference type="EMBL" id="JBBNAF010000006">
    <property type="protein sequence ID" value="KAK9134391.1"/>
    <property type="molecule type" value="Genomic_DNA"/>
</dbReference>
<proteinExistence type="predicted"/>
<comment type="caution">
    <text evidence="2">The sequence shown here is derived from an EMBL/GenBank/DDBJ whole genome shotgun (WGS) entry which is preliminary data.</text>
</comment>
<evidence type="ECO:0000313" key="2">
    <source>
        <dbReference type="EMBL" id="KAK9134391.1"/>
    </source>
</evidence>